<accession>A0ACB9FN49</accession>
<keyword evidence="2" id="KW-1185">Reference proteome</keyword>
<sequence length="124" mass="13873">MLFVLQAFKVSIKVQKKPSHAFGAMFRNTSRMQKFNFESKVKISPISYFADKPEPSVKESTKSQEISNVEELLNVLPATPSSKLENDIILLESDSDAEDENPTSVALSMAADDQSIARTKYLTR</sequence>
<organism evidence="1 2">
    <name type="scientific">Arctium lappa</name>
    <name type="common">Greater burdock</name>
    <name type="synonym">Lappa major</name>
    <dbReference type="NCBI Taxonomy" id="4217"/>
    <lineage>
        <taxon>Eukaryota</taxon>
        <taxon>Viridiplantae</taxon>
        <taxon>Streptophyta</taxon>
        <taxon>Embryophyta</taxon>
        <taxon>Tracheophyta</taxon>
        <taxon>Spermatophyta</taxon>
        <taxon>Magnoliopsida</taxon>
        <taxon>eudicotyledons</taxon>
        <taxon>Gunneridae</taxon>
        <taxon>Pentapetalae</taxon>
        <taxon>asterids</taxon>
        <taxon>campanulids</taxon>
        <taxon>Asterales</taxon>
        <taxon>Asteraceae</taxon>
        <taxon>Carduoideae</taxon>
        <taxon>Cardueae</taxon>
        <taxon>Arctiinae</taxon>
        <taxon>Arctium</taxon>
    </lineage>
</organism>
<proteinExistence type="predicted"/>
<gene>
    <name evidence="1" type="ORF">L6452_03736</name>
</gene>
<evidence type="ECO:0000313" key="2">
    <source>
        <dbReference type="Proteomes" id="UP001055879"/>
    </source>
</evidence>
<protein>
    <submittedName>
        <fullName evidence="1">Uncharacterized protein</fullName>
    </submittedName>
</protein>
<comment type="caution">
    <text evidence="1">The sequence shown here is derived from an EMBL/GenBank/DDBJ whole genome shotgun (WGS) entry which is preliminary data.</text>
</comment>
<reference evidence="1 2" key="2">
    <citation type="journal article" date="2022" name="Mol. Ecol. Resour.">
        <title>The genomes of chicory, endive, great burdock and yacon provide insights into Asteraceae paleo-polyploidization history and plant inulin production.</title>
        <authorList>
            <person name="Fan W."/>
            <person name="Wang S."/>
            <person name="Wang H."/>
            <person name="Wang A."/>
            <person name="Jiang F."/>
            <person name="Liu H."/>
            <person name="Zhao H."/>
            <person name="Xu D."/>
            <person name="Zhang Y."/>
        </authorList>
    </citation>
    <scope>NUCLEOTIDE SEQUENCE [LARGE SCALE GENOMIC DNA]</scope>
    <source>
        <strain evidence="2">cv. Niubang</strain>
    </source>
</reference>
<name>A0ACB9FN49_ARCLA</name>
<dbReference type="Proteomes" id="UP001055879">
    <property type="component" value="Linkage Group LG01"/>
</dbReference>
<reference evidence="2" key="1">
    <citation type="journal article" date="2022" name="Mol. Ecol. Resour.">
        <title>The genomes of chicory, endive, great burdock and yacon provide insights into Asteraceae palaeo-polyploidization history and plant inulin production.</title>
        <authorList>
            <person name="Fan W."/>
            <person name="Wang S."/>
            <person name="Wang H."/>
            <person name="Wang A."/>
            <person name="Jiang F."/>
            <person name="Liu H."/>
            <person name="Zhao H."/>
            <person name="Xu D."/>
            <person name="Zhang Y."/>
        </authorList>
    </citation>
    <scope>NUCLEOTIDE SEQUENCE [LARGE SCALE GENOMIC DNA]</scope>
    <source>
        <strain evidence="2">cv. Niubang</strain>
    </source>
</reference>
<evidence type="ECO:0000313" key="1">
    <source>
        <dbReference type="EMBL" id="KAI3772549.1"/>
    </source>
</evidence>
<dbReference type="EMBL" id="CM042047">
    <property type="protein sequence ID" value="KAI3772549.1"/>
    <property type="molecule type" value="Genomic_DNA"/>
</dbReference>